<dbReference type="Proteomes" id="UP001346869">
    <property type="component" value="Unassembled WGS sequence"/>
</dbReference>
<dbReference type="InterPro" id="IPR039581">
    <property type="entry name" value="FNDC11"/>
</dbReference>
<dbReference type="EMBL" id="JAUZQC010000004">
    <property type="protein sequence ID" value="KAK5871886.1"/>
    <property type="molecule type" value="Genomic_DNA"/>
</dbReference>
<dbReference type="Gene3D" id="2.60.40.10">
    <property type="entry name" value="Immunoglobulins"/>
    <property type="match status" value="1"/>
</dbReference>
<dbReference type="Pfam" id="PF20996">
    <property type="entry name" value="DUF5581_N"/>
    <property type="match status" value="1"/>
</dbReference>
<dbReference type="InterPro" id="IPR003961">
    <property type="entry name" value="FN3_dom"/>
</dbReference>
<dbReference type="PANTHER" id="PTHR14537">
    <property type="entry name" value="FIBRONECTIN TYPE III DOMAIN-CONTAINING PROTEIN 11"/>
    <property type="match status" value="1"/>
</dbReference>
<dbReference type="InterPro" id="IPR036116">
    <property type="entry name" value="FN3_sf"/>
</dbReference>
<feature type="domain" description="Fibronectin type-III" evidence="1">
    <location>
        <begin position="186"/>
        <end position="285"/>
    </location>
</feature>
<sequence length="287" mass="32887">MEDVKCATQEIRTQTVQDLYNQILHLRSTALSDNSIMVRQRKLRLLQRSSFYLEIRVDEMPAAAEGEQPLDNAVSSLTDERRLQRAMALGRTQVKLLLTVMGQLYEVITRSCRELEAFIVKYKQGLVDSDMVASVQQKTQQALQHVHDFDTRLTRNCGPLNLQNQLAASTANLQTLKLSALLSFKAPVTFDQVKSRVTSNSVHLFWEVEHSSSKELNQMFEIHIENCHPTLADEAKLIYACKSYELLIDVLEPDRNYKFSVRRVHASNLLYGLWMDSINLKTLDISK</sequence>
<keyword evidence="3" id="KW-1185">Reference proteome</keyword>
<dbReference type="InterPro" id="IPR049231">
    <property type="entry name" value="DUF5581_N"/>
</dbReference>
<protein>
    <recommendedName>
        <fullName evidence="1">Fibronectin type-III domain-containing protein</fullName>
    </recommendedName>
</protein>
<dbReference type="InterPro" id="IPR013783">
    <property type="entry name" value="Ig-like_fold"/>
</dbReference>
<evidence type="ECO:0000313" key="3">
    <source>
        <dbReference type="Proteomes" id="UP001346869"/>
    </source>
</evidence>
<dbReference type="Pfam" id="PF17744">
    <property type="entry name" value="DUF5581"/>
    <property type="match status" value="1"/>
</dbReference>
<dbReference type="SUPFAM" id="SSF49265">
    <property type="entry name" value="Fibronectin type III"/>
    <property type="match status" value="1"/>
</dbReference>
<gene>
    <name evidence="2" type="ORF">PBY51_012626</name>
</gene>
<comment type="caution">
    <text evidence="2">The sequence shown here is derived from an EMBL/GenBank/DDBJ whole genome shotgun (WGS) entry which is preliminary data.</text>
</comment>
<proteinExistence type="predicted"/>
<accession>A0AAN8AQY2</accession>
<dbReference type="AlphaFoldDB" id="A0AAN8AQY2"/>
<evidence type="ECO:0000313" key="2">
    <source>
        <dbReference type="EMBL" id="KAK5871886.1"/>
    </source>
</evidence>
<evidence type="ECO:0000259" key="1">
    <source>
        <dbReference type="PROSITE" id="PS50853"/>
    </source>
</evidence>
<reference evidence="2 3" key="2">
    <citation type="journal article" date="2023" name="Mol. Biol. Evol.">
        <title>Genomics of Secondarily Temperate Adaptation in the Only Non-Antarctic Icefish.</title>
        <authorList>
            <person name="Rivera-Colon A.G."/>
            <person name="Rayamajhi N."/>
            <person name="Minhas B.F."/>
            <person name="Madrigal G."/>
            <person name="Bilyk K.T."/>
            <person name="Yoon V."/>
            <person name="Hune M."/>
            <person name="Gregory S."/>
            <person name="Cheng C.H.C."/>
            <person name="Catchen J.M."/>
        </authorList>
    </citation>
    <scope>NUCLEOTIDE SEQUENCE [LARGE SCALE GENOMIC DNA]</scope>
    <source>
        <strain evidence="2">JMC-PN-2008</strain>
    </source>
</reference>
<organism evidence="2 3">
    <name type="scientific">Eleginops maclovinus</name>
    <name type="common">Patagonian blennie</name>
    <name type="synonym">Eleginus maclovinus</name>
    <dbReference type="NCBI Taxonomy" id="56733"/>
    <lineage>
        <taxon>Eukaryota</taxon>
        <taxon>Metazoa</taxon>
        <taxon>Chordata</taxon>
        <taxon>Craniata</taxon>
        <taxon>Vertebrata</taxon>
        <taxon>Euteleostomi</taxon>
        <taxon>Actinopterygii</taxon>
        <taxon>Neopterygii</taxon>
        <taxon>Teleostei</taxon>
        <taxon>Neoteleostei</taxon>
        <taxon>Acanthomorphata</taxon>
        <taxon>Eupercaria</taxon>
        <taxon>Perciformes</taxon>
        <taxon>Notothenioidei</taxon>
        <taxon>Eleginopidae</taxon>
        <taxon>Eleginops</taxon>
    </lineage>
</organism>
<dbReference type="PROSITE" id="PS50853">
    <property type="entry name" value="FN3"/>
    <property type="match status" value="1"/>
</dbReference>
<dbReference type="InterPro" id="IPR048317">
    <property type="entry name" value="DUF5581_C"/>
</dbReference>
<reference evidence="2 3" key="1">
    <citation type="journal article" date="2023" name="Genes (Basel)">
        <title>Chromosome-Level Genome Assembly and Circadian Gene Repertoire of the Patagonia Blennie Eleginops maclovinus-The Closest Ancestral Proxy of Antarctic Cryonotothenioids.</title>
        <authorList>
            <person name="Cheng C.C."/>
            <person name="Rivera-Colon A.G."/>
            <person name="Minhas B.F."/>
            <person name="Wilson L."/>
            <person name="Rayamajhi N."/>
            <person name="Vargas-Chacoff L."/>
            <person name="Catchen J.M."/>
        </authorList>
    </citation>
    <scope>NUCLEOTIDE SEQUENCE [LARGE SCALE GENOMIC DNA]</scope>
    <source>
        <strain evidence="2">JMC-PN-2008</strain>
    </source>
</reference>
<name>A0AAN8AQY2_ELEMC</name>